<dbReference type="Pfam" id="PF13620">
    <property type="entry name" value="CarboxypepD_reg"/>
    <property type="match status" value="1"/>
</dbReference>
<dbReference type="Gene3D" id="2.60.40.1120">
    <property type="entry name" value="Carboxypeptidase-like, regulatory domain"/>
    <property type="match status" value="1"/>
</dbReference>
<dbReference type="SUPFAM" id="SSF49464">
    <property type="entry name" value="Carboxypeptidase regulatory domain-like"/>
    <property type="match status" value="1"/>
</dbReference>
<dbReference type="RefSeq" id="WP_161819373.1">
    <property type="nucleotide sequence ID" value="NZ_JAACJS010000015.1"/>
</dbReference>
<dbReference type="SUPFAM" id="SSF56935">
    <property type="entry name" value="Porins"/>
    <property type="match status" value="1"/>
</dbReference>
<feature type="signal peptide" evidence="4">
    <location>
        <begin position="1"/>
        <end position="18"/>
    </location>
</feature>
<feature type="domain" description="Outer membrane protein beta-barrel" evidence="5">
    <location>
        <begin position="384"/>
        <end position="791"/>
    </location>
</feature>
<comment type="subcellular location">
    <subcellularLocation>
        <location evidence="1">Cell outer membrane</location>
    </subcellularLocation>
</comment>
<evidence type="ECO:0000256" key="1">
    <source>
        <dbReference type="ARBA" id="ARBA00004442"/>
    </source>
</evidence>
<dbReference type="InterPro" id="IPR008969">
    <property type="entry name" value="CarboxyPept-like_regulatory"/>
</dbReference>
<feature type="chain" id="PRO_5045381635" evidence="4">
    <location>
        <begin position="19"/>
        <end position="816"/>
    </location>
</feature>
<keyword evidence="4" id="KW-0732">Signal</keyword>
<sequence>MRFLAFILLAGIHTSLLAQENGNPKKAQMGSVVGNILDNLSGKALPFANVVLTDMNTAVKRSIVADKNGGFEFDRTPFGFYRLTVDVVGFAKTNIDSIRVHADRPDVNLNDVRLNAAGTSLDEVIVYAEKPLIENKDGKLTYNVAESPLSSGSNASEMLKNLPLMNANPDGTLLLRGKEPLILMDEKPVNLSGQQLSDLLESLPANVVEKVEVMLNPPPEYATYPGGVINIITKKGRVGVYKKINFSAGSRKEIAVSGNFNYRSSKLNISSSAGYGAVEVRGNSYSHRQNIYKDSVNYFYSESAFTNRSKHPNARVQVDYDFTKKSSLSVVYQGNLNFFNNNSSALYTNRDSLLRVYKASSRANSYDGIGYSHGFNTSYQWKGKNPVEKLQAYAGLSFSKNDNDRDFYQQFLRADFLPTGLDSTQLQLTDNYITSFHTNVNYNKPLNDTGTTFLSVGSSYSSNTYHNILNTSFLRRIDRVFVGNDLLSNNFYFRQSIFTVRAALIIGMPRHIRLIVGAQAERTGAEFEFIKGNAPNANNAYWRILPSVTIRKEFDKQLNMSLVFRETIRRPGITELNPSIDYGDPYNIRFGNPYIQPSLTDNFDLNLSYVEKNFNINGSLGYNRIKNVFNSIRTLIDSGKTQTTYQNISDQEEYQASLWAGITLAKRLRISVSGGYNYNKYSEREKLLYRYVDRGTFYTTFNYSYAPDNLTNIEANNRYTSFAGPQGRSRSNINMSLSVQRKFFKRKMILTLSAIDPFGLQKFNGYTTGTNFNIESFSVQNTQNFRIAVSYQFSKVIVKSNLNSKDKKDALEKLKK</sequence>
<evidence type="ECO:0000256" key="4">
    <source>
        <dbReference type="SAM" id="SignalP"/>
    </source>
</evidence>
<dbReference type="Pfam" id="PF14905">
    <property type="entry name" value="OMP_b-brl_3"/>
    <property type="match status" value="1"/>
</dbReference>
<dbReference type="Gene3D" id="2.40.170.20">
    <property type="entry name" value="TonB-dependent receptor, beta-barrel domain"/>
    <property type="match status" value="1"/>
</dbReference>
<reference evidence="6 7" key="1">
    <citation type="submission" date="2020-01" db="EMBL/GenBank/DDBJ databases">
        <title>Genome analysis.</title>
        <authorList>
            <person name="Wu S."/>
            <person name="Wang G."/>
        </authorList>
    </citation>
    <scope>NUCLEOTIDE SEQUENCE [LARGE SCALE GENOMIC DNA]</scope>
    <source>
        <strain evidence="6 7">SYL130</strain>
    </source>
</reference>
<dbReference type="InterPro" id="IPR037066">
    <property type="entry name" value="Plug_dom_sf"/>
</dbReference>
<evidence type="ECO:0000313" key="7">
    <source>
        <dbReference type="Proteomes" id="UP000753802"/>
    </source>
</evidence>
<dbReference type="Proteomes" id="UP000753802">
    <property type="component" value="Unassembled WGS sequence"/>
</dbReference>
<protein>
    <submittedName>
        <fullName evidence="6">Outer membrane beta-barrel protein</fullName>
    </submittedName>
</protein>
<dbReference type="EMBL" id="JAACJS010000015">
    <property type="protein sequence ID" value="NCI51074.1"/>
    <property type="molecule type" value="Genomic_DNA"/>
</dbReference>
<gene>
    <name evidence="6" type="ORF">GWC95_14170</name>
</gene>
<evidence type="ECO:0000259" key="5">
    <source>
        <dbReference type="Pfam" id="PF14905"/>
    </source>
</evidence>
<evidence type="ECO:0000313" key="6">
    <source>
        <dbReference type="EMBL" id="NCI51074.1"/>
    </source>
</evidence>
<dbReference type="InterPro" id="IPR041700">
    <property type="entry name" value="OMP_b-brl_3"/>
</dbReference>
<organism evidence="6 7">
    <name type="scientific">Sediminibacterium roseum</name>
    <dbReference type="NCBI Taxonomy" id="1978412"/>
    <lineage>
        <taxon>Bacteria</taxon>
        <taxon>Pseudomonadati</taxon>
        <taxon>Bacteroidota</taxon>
        <taxon>Chitinophagia</taxon>
        <taxon>Chitinophagales</taxon>
        <taxon>Chitinophagaceae</taxon>
        <taxon>Sediminibacterium</taxon>
    </lineage>
</organism>
<name>A0ABW9ZVA8_9BACT</name>
<proteinExistence type="predicted"/>
<dbReference type="InterPro" id="IPR036942">
    <property type="entry name" value="Beta-barrel_TonB_sf"/>
</dbReference>
<keyword evidence="3" id="KW-0998">Cell outer membrane</keyword>
<keyword evidence="2" id="KW-0472">Membrane</keyword>
<evidence type="ECO:0000256" key="3">
    <source>
        <dbReference type="ARBA" id="ARBA00023237"/>
    </source>
</evidence>
<keyword evidence="7" id="KW-1185">Reference proteome</keyword>
<comment type="caution">
    <text evidence="6">The sequence shown here is derived from an EMBL/GenBank/DDBJ whole genome shotgun (WGS) entry which is preliminary data.</text>
</comment>
<accession>A0ABW9ZVA8</accession>
<dbReference type="Gene3D" id="2.170.130.10">
    <property type="entry name" value="TonB-dependent receptor, plug domain"/>
    <property type="match status" value="1"/>
</dbReference>
<evidence type="ECO:0000256" key="2">
    <source>
        <dbReference type="ARBA" id="ARBA00023136"/>
    </source>
</evidence>